<dbReference type="EMBL" id="QZWG01000016">
    <property type="protein sequence ID" value="RZB61996.1"/>
    <property type="molecule type" value="Genomic_DNA"/>
</dbReference>
<dbReference type="InterPro" id="IPR032675">
    <property type="entry name" value="LRR_dom_sf"/>
</dbReference>
<dbReference type="InterPro" id="IPR002156">
    <property type="entry name" value="RNaseH_domain"/>
</dbReference>
<keyword evidence="3" id="KW-0611">Plant defense</keyword>
<evidence type="ECO:0000256" key="2">
    <source>
        <dbReference type="ARBA" id="ARBA00022737"/>
    </source>
</evidence>
<sequence length="1405" mass="160989">MAWGSRSSSSSSNYDVFLSFRGEDTRHAFTGHLYKALHDKGIHTFIDDEKLQRGEEITPALMEAIQDSRVAITVLSERYASSSFCLDELATILDQRKRLLVIPVFYKVDPSDVRYQKGSYGEALAKLETRYQHDPEKLQKWKMALKQVADLSGYHFKEGDGYEFNFIEKIVEQVSREINPRTLHVADYPVGLESRVLDVRRLLDAGSDDGVHMIGIHGMGGVGKSTLARAVYNELIIAEKFDGLCFLANVRENSNTHRLEHLQEKLLLEILGEKNISLTSEDEGISIIQYRLKGKKVLLILDDVNTHKQLQAIGRRDWFGPGSKIIITTRDKQLLVSHEVNKTYEMKELNQKDALQLLTWKAFKKEKADPTYVEVLHRVVTYASGLPLVLEVIGSHLFKKSIQQWESAIKKYKRTPTKEIFDKLKVSYDALDEEEQKVFLDIACCFKGWKLTEVEHILRGRYDDCMKDHIRVLVEKSLIDIDVSGWDDVVTMHDLIQDMGRRIDQQDSSEEPWKRRRLWLTKDIIQILENNSGTSEMEIICLDFSLSEKDATIKWNGDAFEKMKNLKILIIRYGKFSIGPNYFPESLRVLEWHRYPSDCLPSNFPPKELAICKLPQSCITSFWFHGSRKGFPNLKVLNFKNCDFLTEIPDVSVLQNLEELSFEGCRNLTTVHPSIGSLNKLKILDAKYCSKLTTFPPLNLTSLEKLELSDCSSLENFPEILGEMKNLPKLHLRSLRIKELPVSFQNLVGLETLSLYYCGILLLPSSIVKMPKLSSLKALGCKGFQWVKSEEGDEKVGIVDDFIVDGCNLYDDFFSTGFMQLHHVKTLILRENNFTFLPECIRELQFLTTLDVNGCYHLQEIRGVPPNLIDFSAIECISLSSSSTSMFLNQELHEAGQTRFCFPGATIPEWFNHQSRGTSSSFWFRNEFPDNVLCLLVARVELLYVDDDEIPVPMPMVFLNGELFFKGFELTDYGLGVRKGKLDYTYLFDLKSVFELDDLSEVGLEKEWNHVEITYAGMMETSLVKATGIHVLRQDDIRYDDPYYGKRKLEHDLNSSESQPLIKKPRLSRWVGPERIINILGNAADGALFTNAERRFRHISMDSCWRCGLLEETCLHALRDCPAVAEFWRSVLPKKLAPKFFNGDVTVWLERNLSFSEAGFFWPAFFGIAVELLWQFRNHYVFYKNDTVGLRDMRYIVFKRYEDYMRAHASHNLMTRNLLKLKRANAEDWLLRLKVGGAYVPSSGTAACGGIFRDNNDRFVLGFSVKLGECLSIDEAEIWGIYHGMKIARKYDIWGLYRHILRLHSIPISLKLARQHDFGKIVVASGSEKAIGFVLDGCPPYISPSTSTCTSLQHCFPFCDELKALTSATNHVYFYKSDAADSFAKFGLSMKRLAPKIFPTCPSFC</sequence>
<comment type="caution">
    <text evidence="6">The sequence shown here is derived from an EMBL/GenBank/DDBJ whole genome shotgun (WGS) entry which is preliminary data.</text>
</comment>
<dbReference type="InterPro" id="IPR002182">
    <property type="entry name" value="NB-ARC"/>
</dbReference>
<evidence type="ECO:0000259" key="5">
    <source>
        <dbReference type="PROSITE" id="PS50104"/>
    </source>
</evidence>
<dbReference type="Gene3D" id="1.10.8.430">
    <property type="entry name" value="Helical domain of apoptotic protease-activating factors"/>
    <property type="match status" value="1"/>
</dbReference>
<dbReference type="GO" id="GO:0006952">
    <property type="term" value="P:defense response"/>
    <property type="evidence" value="ECO:0007669"/>
    <property type="project" value="UniProtKB-KW"/>
</dbReference>
<reference evidence="6 7" key="1">
    <citation type="submission" date="2018-09" db="EMBL/GenBank/DDBJ databases">
        <title>A high-quality reference genome of wild soybean provides a powerful tool to mine soybean genomes.</title>
        <authorList>
            <person name="Xie M."/>
            <person name="Chung C.Y.L."/>
            <person name="Li M.-W."/>
            <person name="Wong F.-L."/>
            <person name="Chan T.-F."/>
            <person name="Lam H.-M."/>
        </authorList>
    </citation>
    <scope>NUCLEOTIDE SEQUENCE [LARGE SCALE GENOMIC DNA]</scope>
    <source>
        <strain evidence="7">cv. W05</strain>
        <tissue evidence="6">Hypocotyl of etiolated seedlings</tissue>
    </source>
</reference>
<dbReference type="InterPro" id="IPR044974">
    <property type="entry name" value="Disease_R_plants"/>
</dbReference>
<dbReference type="PRINTS" id="PR00364">
    <property type="entry name" value="DISEASERSIST"/>
</dbReference>
<keyword evidence="4" id="KW-0520">NAD</keyword>
<protein>
    <submittedName>
        <fullName evidence="6">TMV resistance protein N isoform A</fullName>
    </submittedName>
</protein>
<evidence type="ECO:0000313" key="7">
    <source>
        <dbReference type="Proteomes" id="UP000289340"/>
    </source>
</evidence>
<organism evidence="6 7">
    <name type="scientific">Glycine soja</name>
    <name type="common">Wild soybean</name>
    <dbReference type="NCBI Taxonomy" id="3848"/>
    <lineage>
        <taxon>Eukaryota</taxon>
        <taxon>Viridiplantae</taxon>
        <taxon>Streptophyta</taxon>
        <taxon>Embryophyta</taxon>
        <taxon>Tracheophyta</taxon>
        <taxon>Spermatophyta</taxon>
        <taxon>Magnoliopsida</taxon>
        <taxon>eudicotyledons</taxon>
        <taxon>Gunneridae</taxon>
        <taxon>Pentapetalae</taxon>
        <taxon>rosids</taxon>
        <taxon>fabids</taxon>
        <taxon>Fabales</taxon>
        <taxon>Fabaceae</taxon>
        <taxon>Papilionoideae</taxon>
        <taxon>50 kb inversion clade</taxon>
        <taxon>NPAAA clade</taxon>
        <taxon>indigoferoid/millettioid clade</taxon>
        <taxon>Phaseoleae</taxon>
        <taxon>Glycine</taxon>
        <taxon>Glycine subgen. Soja</taxon>
    </lineage>
</organism>
<dbReference type="SUPFAM" id="SSF52200">
    <property type="entry name" value="Toll/Interleukin receptor TIR domain"/>
    <property type="match status" value="1"/>
</dbReference>
<accession>A0A445GL87</accession>
<evidence type="ECO:0000313" key="6">
    <source>
        <dbReference type="EMBL" id="RZB61996.1"/>
    </source>
</evidence>
<dbReference type="GO" id="GO:0007165">
    <property type="term" value="P:signal transduction"/>
    <property type="evidence" value="ECO:0007669"/>
    <property type="project" value="InterPro"/>
</dbReference>
<name>A0A445GL87_GLYSO</name>
<evidence type="ECO:0000256" key="3">
    <source>
        <dbReference type="ARBA" id="ARBA00022821"/>
    </source>
</evidence>
<keyword evidence="7" id="KW-1185">Reference proteome</keyword>
<dbReference type="SUPFAM" id="SSF52058">
    <property type="entry name" value="L domain-like"/>
    <property type="match status" value="1"/>
</dbReference>
<dbReference type="PANTHER" id="PTHR11017:SF431">
    <property type="entry name" value="ADP-RIBOSYL CYCLASE_CYCLIC ADP-RIBOSE HYDROLASE"/>
    <property type="match status" value="1"/>
</dbReference>
<dbReference type="Pfam" id="PF01582">
    <property type="entry name" value="TIR"/>
    <property type="match status" value="1"/>
</dbReference>
<dbReference type="Pfam" id="PF23282">
    <property type="entry name" value="WHD_ROQ1"/>
    <property type="match status" value="1"/>
</dbReference>
<dbReference type="GO" id="GO:0004523">
    <property type="term" value="F:RNA-DNA hybrid ribonuclease activity"/>
    <property type="evidence" value="ECO:0007669"/>
    <property type="project" value="InterPro"/>
</dbReference>
<dbReference type="Gene3D" id="3.40.50.10140">
    <property type="entry name" value="Toll/interleukin-1 receptor homology (TIR) domain"/>
    <property type="match status" value="1"/>
</dbReference>
<evidence type="ECO:0000256" key="4">
    <source>
        <dbReference type="ARBA" id="ARBA00023027"/>
    </source>
</evidence>
<dbReference type="Gramene" id="XM_028351378.1">
    <property type="protein sequence ID" value="XP_028207179.1"/>
    <property type="gene ID" value="LOC114390587"/>
</dbReference>
<dbReference type="PANTHER" id="PTHR11017">
    <property type="entry name" value="LEUCINE-RICH REPEAT-CONTAINING PROTEIN"/>
    <property type="match status" value="1"/>
</dbReference>
<dbReference type="FunFam" id="3.40.50.10140:FF:000007">
    <property type="entry name" value="Disease resistance protein (TIR-NBS-LRR class)"/>
    <property type="match status" value="1"/>
</dbReference>
<dbReference type="InterPro" id="IPR036390">
    <property type="entry name" value="WH_DNA-bd_sf"/>
</dbReference>
<dbReference type="Pfam" id="PF13456">
    <property type="entry name" value="RVT_3"/>
    <property type="match status" value="1"/>
</dbReference>
<dbReference type="Pfam" id="PF23286">
    <property type="entry name" value="LRR_13"/>
    <property type="match status" value="1"/>
</dbReference>
<dbReference type="PROSITE" id="PS50104">
    <property type="entry name" value="TIR"/>
    <property type="match status" value="1"/>
</dbReference>
<dbReference type="SUPFAM" id="SSF52540">
    <property type="entry name" value="P-loop containing nucleoside triphosphate hydrolases"/>
    <property type="match status" value="1"/>
</dbReference>
<dbReference type="Proteomes" id="UP000289340">
    <property type="component" value="Chromosome 16"/>
</dbReference>
<dbReference type="Gene3D" id="3.40.50.300">
    <property type="entry name" value="P-loop containing nucleotide triphosphate hydrolases"/>
    <property type="match status" value="1"/>
</dbReference>
<dbReference type="InterPro" id="IPR027417">
    <property type="entry name" value="P-loop_NTPase"/>
</dbReference>
<dbReference type="InterPro" id="IPR000157">
    <property type="entry name" value="TIR_dom"/>
</dbReference>
<feature type="domain" description="TIR" evidence="5">
    <location>
        <begin position="12"/>
        <end position="178"/>
    </location>
</feature>
<dbReference type="InterPro" id="IPR058546">
    <property type="entry name" value="RPS4B/Roq1-like_LRR"/>
</dbReference>
<keyword evidence="2" id="KW-0677">Repeat</keyword>
<proteinExistence type="predicted"/>
<dbReference type="SMART" id="SM00255">
    <property type="entry name" value="TIR"/>
    <property type="match status" value="1"/>
</dbReference>
<keyword evidence="1" id="KW-0433">Leucine-rich repeat</keyword>
<evidence type="ECO:0000256" key="1">
    <source>
        <dbReference type="ARBA" id="ARBA00022614"/>
    </source>
</evidence>
<dbReference type="InterPro" id="IPR035897">
    <property type="entry name" value="Toll_tir_struct_dom_sf"/>
</dbReference>
<dbReference type="InterPro" id="IPR042197">
    <property type="entry name" value="Apaf_helical"/>
</dbReference>
<dbReference type="CDD" id="cd06222">
    <property type="entry name" value="RNase_H_like"/>
    <property type="match status" value="1"/>
</dbReference>
<dbReference type="Pfam" id="PF00931">
    <property type="entry name" value="NB-ARC"/>
    <property type="match status" value="1"/>
</dbReference>
<dbReference type="GO" id="GO:0003676">
    <property type="term" value="F:nucleic acid binding"/>
    <property type="evidence" value="ECO:0007669"/>
    <property type="project" value="InterPro"/>
</dbReference>
<gene>
    <name evidence="6" type="ORF">D0Y65_044329</name>
</gene>
<dbReference type="SUPFAM" id="SSF46785">
    <property type="entry name" value="Winged helix' DNA-binding domain"/>
    <property type="match status" value="1"/>
</dbReference>
<dbReference type="Gene3D" id="3.80.10.10">
    <property type="entry name" value="Ribonuclease Inhibitor"/>
    <property type="match status" value="2"/>
</dbReference>
<dbReference type="InterPro" id="IPR058192">
    <property type="entry name" value="WHD_ROQ1-like"/>
</dbReference>
<dbReference type="GO" id="GO:0043531">
    <property type="term" value="F:ADP binding"/>
    <property type="evidence" value="ECO:0007669"/>
    <property type="project" value="InterPro"/>
</dbReference>
<dbReference type="InterPro" id="IPR044730">
    <property type="entry name" value="RNase_H-like_dom_plant"/>
</dbReference>